<accession>A0A670KHA9</accession>
<keyword evidence="5 8" id="KW-0255">Endonuclease</keyword>
<proteinExistence type="inferred from homology"/>
<evidence type="ECO:0000313" key="10">
    <source>
        <dbReference type="Ensembl" id="ENSPMRP00000034122.1"/>
    </source>
</evidence>
<keyword evidence="6 8" id="KW-0378">Hydrolase</keyword>
<feature type="signal peptide" evidence="8">
    <location>
        <begin position="1"/>
        <end position="18"/>
    </location>
</feature>
<comment type="similarity">
    <text evidence="2 8">Belongs to the pancreatic ribonuclease family.</text>
</comment>
<protein>
    <recommendedName>
        <fullName evidence="9">Ribonuclease A-domain domain-containing protein</fullName>
    </recommendedName>
</protein>
<evidence type="ECO:0000256" key="8">
    <source>
        <dbReference type="RuleBase" id="RU000651"/>
    </source>
</evidence>
<dbReference type="GO" id="GO:0005576">
    <property type="term" value="C:extracellular region"/>
    <property type="evidence" value="ECO:0007669"/>
    <property type="project" value="UniProtKB-SubCell"/>
</dbReference>
<dbReference type="Ensembl" id="ENSPMRT00000036189.1">
    <property type="protein sequence ID" value="ENSPMRP00000034122.1"/>
    <property type="gene ID" value="ENSPMRG00000022130.1"/>
</dbReference>
<dbReference type="PANTHER" id="PTHR11437:SF10">
    <property type="entry name" value="ANGIOGENIN-RELATED"/>
    <property type="match status" value="1"/>
</dbReference>
<dbReference type="InterPro" id="IPR036816">
    <property type="entry name" value="RNaseA-like_dom_sf"/>
</dbReference>
<evidence type="ECO:0000256" key="6">
    <source>
        <dbReference type="ARBA" id="ARBA00022801"/>
    </source>
</evidence>
<dbReference type="InterPro" id="IPR001427">
    <property type="entry name" value="RNaseA"/>
</dbReference>
<dbReference type="CDD" id="cd06265">
    <property type="entry name" value="RNase_A_canonical"/>
    <property type="match status" value="1"/>
</dbReference>
<keyword evidence="3" id="KW-0964">Secreted</keyword>
<keyword evidence="7" id="KW-1015">Disulfide bond</keyword>
<feature type="domain" description="Ribonuclease A-domain" evidence="9">
    <location>
        <begin position="49"/>
        <end position="159"/>
    </location>
</feature>
<dbReference type="GO" id="GO:0050830">
    <property type="term" value="P:defense response to Gram-positive bacterium"/>
    <property type="evidence" value="ECO:0007669"/>
    <property type="project" value="TreeGrafter"/>
</dbReference>
<evidence type="ECO:0000256" key="3">
    <source>
        <dbReference type="ARBA" id="ARBA00022525"/>
    </source>
</evidence>
<dbReference type="GO" id="GO:0016787">
    <property type="term" value="F:hydrolase activity"/>
    <property type="evidence" value="ECO:0007669"/>
    <property type="project" value="UniProtKB-KW"/>
</dbReference>
<dbReference type="GO" id="GO:0003676">
    <property type="term" value="F:nucleic acid binding"/>
    <property type="evidence" value="ECO:0007669"/>
    <property type="project" value="InterPro"/>
</dbReference>
<dbReference type="Proteomes" id="UP000472272">
    <property type="component" value="Unplaced"/>
</dbReference>
<dbReference type="PRINTS" id="PR00794">
    <property type="entry name" value="RIBONUCLEASE"/>
</dbReference>
<dbReference type="SUPFAM" id="SSF54076">
    <property type="entry name" value="RNase A-like"/>
    <property type="match status" value="1"/>
</dbReference>
<feature type="chain" id="PRO_5025719280" description="Ribonuclease A-domain domain-containing protein" evidence="8">
    <location>
        <begin position="19"/>
        <end position="159"/>
    </location>
</feature>
<dbReference type="InterPro" id="IPR023412">
    <property type="entry name" value="RNaseA_domain"/>
</dbReference>
<keyword evidence="8" id="KW-0732">Signal</keyword>
<dbReference type="PROSITE" id="PS00127">
    <property type="entry name" value="RNASE_PANCREATIC"/>
    <property type="match status" value="1"/>
</dbReference>
<comment type="subcellular location">
    <subcellularLocation>
        <location evidence="1">Secreted</location>
    </subcellularLocation>
</comment>
<reference evidence="10" key="1">
    <citation type="submission" date="2025-08" db="UniProtKB">
        <authorList>
            <consortium name="Ensembl"/>
        </authorList>
    </citation>
    <scope>IDENTIFICATION</scope>
</reference>
<organism evidence="10 11">
    <name type="scientific">Podarcis muralis</name>
    <name type="common">Wall lizard</name>
    <name type="synonym">Lacerta muralis</name>
    <dbReference type="NCBI Taxonomy" id="64176"/>
    <lineage>
        <taxon>Eukaryota</taxon>
        <taxon>Metazoa</taxon>
        <taxon>Chordata</taxon>
        <taxon>Craniata</taxon>
        <taxon>Vertebrata</taxon>
        <taxon>Euteleostomi</taxon>
        <taxon>Lepidosauria</taxon>
        <taxon>Squamata</taxon>
        <taxon>Bifurcata</taxon>
        <taxon>Unidentata</taxon>
        <taxon>Episquamata</taxon>
        <taxon>Laterata</taxon>
        <taxon>Lacertibaenia</taxon>
        <taxon>Lacertidae</taxon>
        <taxon>Podarcis</taxon>
    </lineage>
</organism>
<dbReference type="OMA" id="SWAENDQ"/>
<name>A0A670KHA9_PODMU</name>
<evidence type="ECO:0000256" key="7">
    <source>
        <dbReference type="ARBA" id="ARBA00023157"/>
    </source>
</evidence>
<keyword evidence="4 8" id="KW-0540">Nuclease</keyword>
<dbReference type="SMART" id="SM00092">
    <property type="entry name" value="RNAse_Pc"/>
    <property type="match status" value="1"/>
</dbReference>
<evidence type="ECO:0000313" key="11">
    <source>
        <dbReference type="Proteomes" id="UP000472272"/>
    </source>
</evidence>
<dbReference type="Gene3D" id="3.10.130.10">
    <property type="entry name" value="Ribonuclease A-like domain"/>
    <property type="match status" value="1"/>
</dbReference>
<dbReference type="GO" id="GO:0004519">
    <property type="term" value="F:endonuclease activity"/>
    <property type="evidence" value="ECO:0007669"/>
    <property type="project" value="UniProtKB-KW"/>
</dbReference>
<dbReference type="InterPro" id="IPR023411">
    <property type="entry name" value="RNaseA_AS"/>
</dbReference>
<evidence type="ECO:0000259" key="9">
    <source>
        <dbReference type="SMART" id="SM00092"/>
    </source>
</evidence>
<evidence type="ECO:0000256" key="4">
    <source>
        <dbReference type="ARBA" id="ARBA00022722"/>
    </source>
</evidence>
<evidence type="ECO:0000256" key="2">
    <source>
        <dbReference type="ARBA" id="ARBA00005600"/>
    </source>
</evidence>
<dbReference type="GO" id="GO:0004540">
    <property type="term" value="F:RNA nuclease activity"/>
    <property type="evidence" value="ECO:0007669"/>
    <property type="project" value="TreeGrafter"/>
</dbReference>
<dbReference type="GeneTree" id="ENSGT00940000166697"/>
<evidence type="ECO:0000256" key="5">
    <source>
        <dbReference type="ARBA" id="ARBA00022759"/>
    </source>
</evidence>
<dbReference type="PANTHER" id="PTHR11437">
    <property type="entry name" value="RIBONUCLEASE"/>
    <property type="match status" value="1"/>
</dbReference>
<dbReference type="Pfam" id="PF00074">
    <property type="entry name" value="RnaseA"/>
    <property type="match status" value="1"/>
</dbReference>
<evidence type="ECO:0000256" key="1">
    <source>
        <dbReference type="ARBA" id="ARBA00004613"/>
    </source>
</evidence>
<reference evidence="10" key="2">
    <citation type="submission" date="2025-09" db="UniProtKB">
        <authorList>
            <consortium name="Ensembl"/>
        </authorList>
    </citation>
    <scope>IDENTIFICATION</scope>
</reference>
<keyword evidence="11" id="KW-1185">Reference proteome</keyword>
<dbReference type="AlphaFoldDB" id="A0A670KHA9"/>
<sequence length="159" mass="18076">RVLCRILLLFLKVFYLKNDQPTVHTSTPPAFSNQPTNPHPTLTLTTLYIQHINYPKTSAPNLNAYCNLMMVQRKLNPAVCKFTNTFINNPTDSVQDVCGNGGKQFKDKLYDSNNPFSMTICRFINGKPPNDCKYKGTVTSRRIRVTCENKKPVHLAKLL</sequence>